<dbReference type="Gene3D" id="3.30.70.100">
    <property type="match status" value="1"/>
</dbReference>
<dbReference type="SUPFAM" id="SSF54909">
    <property type="entry name" value="Dimeric alpha+beta barrel"/>
    <property type="match status" value="1"/>
</dbReference>
<evidence type="ECO:0000313" key="2">
    <source>
        <dbReference type="EMBL" id="MCB6184232.1"/>
    </source>
</evidence>
<name>A0ABS8D7X5_9NEIS</name>
<dbReference type="GO" id="GO:0004497">
    <property type="term" value="F:monooxygenase activity"/>
    <property type="evidence" value="ECO:0007669"/>
    <property type="project" value="UniProtKB-KW"/>
</dbReference>
<reference evidence="2" key="1">
    <citation type="submission" date="2021-10" db="EMBL/GenBank/DDBJ databases">
        <title>The complete genome sequence of Leeia sp. TBRC 13508.</title>
        <authorList>
            <person name="Charoenyingcharoen P."/>
            <person name="Yukphan P."/>
        </authorList>
    </citation>
    <scope>NUCLEOTIDE SEQUENCE</scope>
    <source>
        <strain evidence="2">TBRC 13508</strain>
    </source>
</reference>
<comment type="caution">
    <text evidence="2">The sequence shown here is derived from an EMBL/GenBank/DDBJ whole genome shotgun (WGS) entry which is preliminary data.</text>
</comment>
<dbReference type="PROSITE" id="PS51725">
    <property type="entry name" value="ABM"/>
    <property type="match status" value="1"/>
</dbReference>
<protein>
    <submittedName>
        <fullName evidence="2">Antibiotic biosynthesis monooxygenase</fullName>
    </submittedName>
</protein>
<dbReference type="InterPro" id="IPR011008">
    <property type="entry name" value="Dimeric_a/b-barrel"/>
</dbReference>
<dbReference type="InterPro" id="IPR050744">
    <property type="entry name" value="AI-2_Isomerase_LsrG"/>
</dbReference>
<dbReference type="RefSeq" id="WP_227181044.1">
    <property type="nucleotide sequence ID" value="NZ_JAJBZT010000006.1"/>
</dbReference>
<accession>A0ABS8D7X5</accession>
<feature type="domain" description="ABM" evidence="1">
    <location>
        <begin position="4"/>
        <end position="92"/>
    </location>
</feature>
<dbReference type="EMBL" id="JAJBZT010000006">
    <property type="protein sequence ID" value="MCB6184232.1"/>
    <property type="molecule type" value="Genomic_DNA"/>
</dbReference>
<evidence type="ECO:0000259" key="1">
    <source>
        <dbReference type="PROSITE" id="PS51725"/>
    </source>
</evidence>
<gene>
    <name evidence="2" type="ORF">LIN78_11820</name>
</gene>
<keyword evidence="3" id="KW-1185">Reference proteome</keyword>
<dbReference type="Pfam" id="PF03992">
    <property type="entry name" value="ABM"/>
    <property type="match status" value="1"/>
</dbReference>
<sequence length="96" mass="10740">MSELHLLVMIEVQPGKRNEQIAAFESLRPHVLAESGCLHYELMADQSNENAFVIMEKWENQAALDAHDQMPHMLAADAANKAFRAKPASVIKLRTA</sequence>
<keyword evidence="2" id="KW-0560">Oxidoreductase</keyword>
<evidence type="ECO:0000313" key="3">
    <source>
        <dbReference type="Proteomes" id="UP001165395"/>
    </source>
</evidence>
<dbReference type="InterPro" id="IPR007138">
    <property type="entry name" value="ABM_dom"/>
</dbReference>
<dbReference type="Proteomes" id="UP001165395">
    <property type="component" value="Unassembled WGS sequence"/>
</dbReference>
<dbReference type="PANTHER" id="PTHR33336:SF3">
    <property type="entry name" value="ABM DOMAIN-CONTAINING PROTEIN"/>
    <property type="match status" value="1"/>
</dbReference>
<keyword evidence="2" id="KW-0503">Monooxygenase</keyword>
<proteinExistence type="predicted"/>
<organism evidence="2 3">
    <name type="scientific">Leeia speluncae</name>
    <dbReference type="NCBI Taxonomy" id="2884804"/>
    <lineage>
        <taxon>Bacteria</taxon>
        <taxon>Pseudomonadati</taxon>
        <taxon>Pseudomonadota</taxon>
        <taxon>Betaproteobacteria</taxon>
        <taxon>Neisseriales</taxon>
        <taxon>Leeiaceae</taxon>
        <taxon>Leeia</taxon>
    </lineage>
</organism>
<dbReference type="PANTHER" id="PTHR33336">
    <property type="entry name" value="QUINOL MONOOXYGENASE YGIN-RELATED"/>
    <property type="match status" value="1"/>
</dbReference>